<dbReference type="RefSeq" id="WP_183482388.1">
    <property type="nucleotide sequence ID" value="NZ_JACIDZ010000001.1"/>
</dbReference>
<organism evidence="2 3">
    <name type="scientific">Martelella radicis</name>
    <dbReference type="NCBI Taxonomy" id="1397476"/>
    <lineage>
        <taxon>Bacteria</taxon>
        <taxon>Pseudomonadati</taxon>
        <taxon>Pseudomonadota</taxon>
        <taxon>Alphaproteobacteria</taxon>
        <taxon>Hyphomicrobiales</taxon>
        <taxon>Aurantimonadaceae</taxon>
        <taxon>Martelella</taxon>
    </lineage>
</organism>
<feature type="region of interest" description="Disordered" evidence="1">
    <location>
        <begin position="530"/>
        <end position="586"/>
    </location>
</feature>
<dbReference type="AlphaFoldDB" id="A0A7W6KGP0"/>
<evidence type="ECO:0000256" key="1">
    <source>
        <dbReference type="SAM" id="MobiDB-lite"/>
    </source>
</evidence>
<comment type="caution">
    <text evidence="2">The sequence shown here is derived from an EMBL/GenBank/DDBJ whole genome shotgun (WGS) entry which is preliminary data.</text>
</comment>
<name>A0A7W6KGP0_9HYPH</name>
<evidence type="ECO:0000313" key="3">
    <source>
        <dbReference type="Proteomes" id="UP000530571"/>
    </source>
</evidence>
<dbReference type="EMBL" id="JACIDZ010000001">
    <property type="protein sequence ID" value="MBB4120707.1"/>
    <property type="molecule type" value="Genomic_DNA"/>
</dbReference>
<feature type="compositionally biased region" description="Acidic residues" evidence="1">
    <location>
        <begin position="550"/>
        <end position="560"/>
    </location>
</feature>
<dbReference type="Pfam" id="PF05136">
    <property type="entry name" value="Phage_portal_2"/>
    <property type="match status" value="1"/>
</dbReference>
<reference evidence="2 3" key="1">
    <citation type="submission" date="2020-08" db="EMBL/GenBank/DDBJ databases">
        <title>Genomic Encyclopedia of Type Strains, Phase IV (KMG-IV): sequencing the most valuable type-strain genomes for metagenomic binning, comparative biology and taxonomic classification.</title>
        <authorList>
            <person name="Goeker M."/>
        </authorList>
    </citation>
    <scope>NUCLEOTIDE SEQUENCE [LARGE SCALE GENOMIC DNA]</scope>
    <source>
        <strain evidence="2 3">DSM 28101</strain>
    </source>
</reference>
<protein>
    <submittedName>
        <fullName evidence="2">Lambda family phage portal protein</fullName>
    </submittedName>
</protein>
<dbReference type="GO" id="GO:0005198">
    <property type="term" value="F:structural molecule activity"/>
    <property type="evidence" value="ECO:0007669"/>
    <property type="project" value="InterPro"/>
</dbReference>
<sequence>MTVEILGPDSRPLAADVRNAARLQAARNRQMAATVSGEAVTRAAYQGASYDHPSFAGWKAGNYSGQSALSFSRSTLVDRLNDVARNDGWGAAGTSRLVDNIIGAGWKLAARPNHTTLNLTFDQAEAIATQIEGLWRDYTQDVDMWCDAERTKNMAGILGLAARNRFGPEGENFAVIVWQEDAPLFSTAVHMIDPARCSNPKGMLDGEYLRDGVAIDGYGAPVGYHFRKSHPGDVYAGNTKLWSWEYVSRSTEWGRPVVVHAFDPKRPGMTRGASDWAPIMRSIKQSTDYEDFESQAAMLNAIMAAFIETPFDPEEMMAALDADGGEGALGRIYGEMSEAQKAYYGAAPISLPGVRVNTLLPGEKANLTKPEHPNANFEVFVNAALRKIASAVGLTYEQLTMDWSQVNYSSARAALLEIWRGFTAKKSSFAAQFMAPIYRAWLEEIFDKGLIELPAGAVPFEENPAAWCHADWIGPGRGWIDPLREAQAAGERLDRKLTTLQQESAEQGRDWKMDADQLAREARYYRSLGLKHPAEMENGTTGSDGGPQLDEADQDTEIEEGVNGRGGNRSARRHPLGIPQIGRQPR</sequence>
<dbReference type="InterPro" id="IPR006429">
    <property type="entry name" value="Phage_lambda_portal"/>
</dbReference>
<accession>A0A7W6KGP0</accession>
<evidence type="ECO:0000313" key="2">
    <source>
        <dbReference type="EMBL" id="MBB4120707.1"/>
    </source>
</evidence>
<keyword evidence="3" id="KW-1185">Reference proteome</keyword>
<proteinExistence type="predicted"/>
<dbReference type="NCBIfam" id="TIGR01539">
    <property type="entry name" value="portal_lambda"/>
    <property type="match status" value="1"/>
</dbReference>
<dbReference type="Proteomes" id="UP000530571">
    <property type="component" value="Unassembled WGS sequence"/>
</dbReference>
<gene>
    <name evidence="2" type="ORF">GGR30_000602</name>
</gene>
<dbReference type="GO" id="GO:0019068">
    <property type="term" value="P:virion assembly"/>
    <property type="evidence" value="ECO:0007669"/>
    <property type="project" value="InterPro"/>
</dbReference>